<dbReference type="EMBL" id="AB550788">
    <property type="protein sequence ID" value="BAJ14666.1"/>
    <property type="molecule type" value="Genomic_RNA"/>
</dbReference>
<keyword evidence="3" id="KW-0946">Virion</keyword>
<sequence length="200" mass="21421">MSDQVVKQLESNHVDSTPSLIPRPPFQGGSRTVPFQTVAMDVVAAGGNATFNLAGHVSLSEITAPYRKARLAELKAIVCPTAASFQSPITLDLVWSTNNVIFTDLQILQVYGGTRFAIGGPLLSHTYELRADLSYLNPVIKDSVSYVDTPKLTLNASDPTGSGSTATTVATVLVSGKLMFPTHWPHPHPSSRSLIQQCFG</sequence>
<dbReference type="Pfam" id="PF00983">
    <property type="entry name" value="Tymo_coat"/>
    <property type="match status" value="1"/>
</dbReference>
<evidence type="ECO:0000256" key="2">
    <source>
        <dbReference type="ARBA" id="ARBA00022561"/>
    </source>
</evidence>
<accession>D9N3S1</accession>
<dbReference type="GO" id="GO:0005198">
    <property type="term" value="F:structural molecule activity"/>
    <property type="evidence" value="ECO:0007669"/>
    <property type="project" value="InterPro"/>
</dbReference>
<dbReference type="Gene3D" id="2.60.120.20">
    <property type="match status" value="1"/>
</dbReference>
<evidence type="ECO:0000256" key="4">
    <source>
        <dbReference type="SAM" id="MobiDB-lite"/>
    </source>
</evidence>
<feature type="compositionally biased region" description="Polar residues" evidence="4">
    <location>
        <begin position="7"/>
        <end position="19"/>
    </location>
</feature>
<dbReference type="InterPro" id="IPR000574">
    <property type="entry name" value="Tymo_coat"/>
</dbReference>
<evidence type="ECO:0000259" key="5">
    <source>
        <dbReference type="Pfam" id="PF00983"/>
    </source>
</evidence>
<comment type="subcellular location">
    <subcellularLocation>
        <location evidence="1">Virion</location>
    </subcellularLocation>
</comment>
<name>D9N3S1_9VIRU</name>
<gene>
    <name evidence="6" type="primary">CP</name>
</gene>
<organism evidence="6">
    <name type="scientific">Poinsettia mosaic virus</name>
    <dbReference type="NCBI Taxonomy" id="113553"/>
    <lineage>
        <taxon>Viruses</taxon>
        <taxon>Riboviria</taxon>
        <taxon>Orthornavirae</taxon>
        <taxon>Kitrinoviricota</taxon>
        <taxon>Alsuviricetes</taxon>
        <taxon>Tymovirales</taxon>
        <taxon>Tymoviridae</taxon>
    </lineage>
</organism>
<reference evidence="6" key="1">
    <citation type="journal article" date="2010" name="Arch. Virol.">
        <title>Genetic heterogeneity found in the replicase gene of poinsettia mosaic virus isolates.</title>
        <authorList>
            <person name="Okano Y."/>
            <person name="Maejima K."/>
            <person name="Shiraishi T."/>
            <person name="Hashimoto M."/>
            <person name="Senshu H."/>
            <person name="Ozeki J."/>
            <person name="Takahashi S."/>
            <person name="Komatsu K."/>
            <person name="Yamaji Y."/>
            <person name="Namba S."/>
        </authorList>
    </citation>
    <scope>NUCLEOTIDE SEQUENCE</scope>
    <source>
        <strain evidence="6">JN</strain>
    </source>
</reference>
<evidence type="ECO:0000313" key="6">
    <source>
        <dbReference type="EMBL" id="BAJ14666.1"/>
    </source>
</evidence>
<dbReference type="InterPro" id="IPR029053">
    <property type="entry name" value="Viral_coat"/>
</dbReference>
<dbReference type="SUPFAM" id="SSF88633">
    <property type="entry name" value="Positive stranded ssRNA viruses"/>
    <property type="match status" value="1"/>
</dbReference>
<protein>
    <submittedName>
        <fullName evidence="6">Coat protein</fullName>
    </submittedName>
</protein>
<dbReference type="GO" id="GO:0019028">
    <property type="term" value="C:viral capsid"/>
    <property type="evidence" value="ECO:0007669"/>
    <property type="project" value="UniProtKB-KW"/>
</dbReference>
<evidence type="ECO:0000256" key="1">
    <source>
        <dbReference type="ARBA" id="ARBA00004328"/>
    </source>
</evidence>
<feature type="domain" description="Tymovirus coat protein" evidence="5">
    <location>
        <begin position="30"/>
        <end position="178"/>
    </location>
</feature>
<proteinExistence type="predicted"/>
<feature type="region of interest" description="Disordered" evidence="4">
    <location>
        <begin position="7"/>
        <end position="26"/>
    </location>
</feature>
<evidence type="ECO:0000256" key="3">
    <source>
        <dbReference type="ARBA" id="ARBA00022844"/>
    </source>
</evidence>
<keyword evidence="2 6" id="KW-0167">Capsid protein</keyword>